<dbReference type="GO" id="GO:0003841">
    <property type="term" value="F:1-acylglycerol-3-phosphate O-acyltransferase activity"/>
    <property type="evidence" value="ECO:0007669"/>
    <property type="project" value="TreeGrafter"/>
</dbReference>
<dbReference type="SUPFAM" id="SSF69593">
    <property type="entry name" value="Glycerol-3-phosphate (1)-acyltransferase"/>
    <property type="match status" value="1"/>
</dbReference>
<dbReference type="Proteomes" id="UP000617628">
    <property type="component" value="Unassembled WGS sequence"/>
</dbReference>
<accession>A0A934S2P8</accession>
<dbReference type="GO" id="GO:0006654">
    <property type="term" value="P:phosphatidic acid biosynthetic process"/>
    <property type="evidence" value="ECO:0007669"/>
    <property type="project" value="TreeGrafter"/>
</dbReference>
<evidence type="ECO:0000313" key="9">
    <source>
        <dbReference type="Proteomes" id="UP000617628"/>
    </source>
</evidence>
<sequence>MKRLRQAWRLLGVVGVFIIAGLDYLFCVRRKPSRQDRAAWLKRNAKRMCRVLGFDVSVQGEIPDGGFLAPNHLGYMDIVVLASVTPQVFLSKLEVDGWPVVGWYCRMAGTLYIDRKRRSDVATKEKGFAEVMDVGLNMTFFLEGTSTDGRAVLPFRASLLQPLVSNGWPITPAYLNYECEEGDPALDVCWWGDMGFGEHLLRMAKVKRVKTKIVFGSQREPGSDRKVLARELYEDVLELAGQDS</sequence>
<protein>
    <submittedName>
        <fullName evidence="8">1-acyl-sn-glycerol-3-phosphate acyltransferase</fullName>
    </submittedName>
</protein>
<comment type="pathway">
    <text evidence="1">Lipid metabolism.</text>
</comment>
<organism evidence="8 9">
    <name type="scientific">Pelagicoccus mobilis</name>
    <dbReference type="NCBI Taxonomy" id="415221"/>
    <lineage>
        <taxon>Bacteria</taxon>
        <taxon>Pseudomonadati</taxon>
        <taxon>Verrucomicrobiota</taxon>
        <taxon>Opitutia</taxon>
        <taxon>Puniceicoccales</taxon>
        <taxon>Pelagicoccaceae</taxon>
        <taxon>Pelagicoccus</taxon>
    </lineage>
</organism>
<keyword evidence="6" id="KW-0812">Transmembrane</keyword>
<dbReference type="SMART" id="SM00563">
    <property type="entry name" value="PlsC"/>
    <property type="match status" value="1"/>
</dbReference>
<keyword evidence="3" id="KW-0808">Transferase</keyword>
<dbReference type="InterPro" id="IPR002123">
    <property type="entry name" value="Plipid/glycerol_acylTrfase"/>
</dbReference>
<dbReference type="EMBL" id="JAENIL010000050">
    <property type="protein sequence ID" value="MBK1879556.1"/>
    <property type="molecule type" value="Genomic_DNA"/>
</dbReference>
<evidence type="ECO:0000256" key="5">
    <source>
        <dbReference type="ARBA" id="ARBA00023315"/>
    </source>
</evidence>
<reference evidence="8" key="1">
    <citation type="submission" date="2021-01" db="EMBL/GenBank/DDBJ databases">
        <title>Modified the classification status of verrucomicrobia.</title>
        <authorList>
            <person name="Feng X."/>
        </authorList>
    </citation>
    <scope>NUCLEOTIDE SEQUENCE</scope>
    <source>
        <strain evidence="8">KCTC 13126</strain>
    </source>
</reference>
<gene>
    <name evidence="8" type="ORF">JIN87_21910</name>
</gene>
<dbReference type="RefSeq" id="WP_200357768.1">
    <property type="nucleotide sequence ID" value="NZ_JAENIL010000050.1"/>
</dbReference>
<keyword evidence="6" id="KW-1133">Transmembrane helix</keyword>
<dbReference type="PANTHER" id="PTHR10434:SF64">
    <property type="entry name" value="1-ACYL-SN-GLYCEROL-3-PHOSPHATE ACYLTRANSFERASE-RELATED"/>
    <property type="match status" value="1"/>
</dbReference>
<keyword evidence="2" id="KW-0444">Lipid biosynthesis</keyword>
<dbReference type="PANTHER" id="PTHR10434">
    <property type="entry name" value="1-ACYL-SN-GLYCEROL-3-PHOSPHATE ACYLTRANSFERASE"/>
    <property type="match status" value="1"/>
</dbReference>
<proteinExistence type="predicted"/>
<dbReference type="AlphaFoldDB" id="A0A934S2P8"/>
<feature type="transmembrane region" description="Helical" evidence="6">
    <location>
        <begin position="7"/>
        <end position="26"/>
    </location>
</feature>
<feature type="domain" description="Phospholipid/glycerol acyltransferase" evidence="7">
    <location>
        <begin position="66"/>
        <end position="178"/>
    </location>
</feature>
<evidence type="ECO:0000259" key="7">
    <source>
        <dbReference type="SMART" id="SM00563"/>
    </source>
</evidence>
<dbReference type="CDD" id="cd07989">
    <property type="entry name" value="LPLAT_AGPAT-like"/>
    <property type="match status" value="1"/>
</dbReference>
<keyword evidence="4" id="KW-0443">Lipid metabolism</keyword>
<evidence type="ECO:0000256" key="1">
    <source>
        <dbReference type="ARBA" id="ARBA00005189"/>
    </source>
</evidence>
<evidence type="ECO:0000256" key="6">
    <source>
        <dbReference type="SAM" id="Phobius"/>
    </source>
</evidence>
<keyword evidence="6" id="KW-0472">Membrane</keyword>
<evidence type="ECO:0000313" key="8">
    <source>
        <dbReference type="EMBL" id="MBK1879556.1"/>
    </source>
</evidence>
<evidence type="ECO:0000256" key="3">
    <source>
        <dbReference type="ARBA" id="ARBA00022679"/>
    </source>
</evidence>
<keyword evidence="5 8" id="KW-0012">Acyltransferase</keyword>
<dbReference type="Pfam" id="PF01553">
    <property type="entry name" value="Acyltransferase"/>
    <property type="match status" value="1"/>
</dbReference>
<evidence type="ECO:0000256" key="2">
    <source>
        <dbReference type="ARBA" id="ARBA00022516"/>
    </source>
</evidence>
<evidence type="ECO:0000256" key="4">
    <source>
        <dbReference type="ARBA" id="ARBA00023098"/>
    </source>
</evidence>
<comment type="caution">
    <text evidence="8">The sequence shown here is derived from an EMBL/GenBank/DDBJ whole genome shotgun (WGS) entry which is preliminary data.</text>
</comment>
<keyword evidence="9" id="KW-1185">Reference proteome</keyword>
<name>A0A934S2P8_9BACT</name>